<comment type="caution">
    <text evidence="2">The sequence shown here is derived from an EMBL/GenBank/DDBJ whole genome shotgun (WGS) entry which is preliminary data.</text>
</comment>
<reference evidence="2 3" key="1">
    <citation type="submission" date="2024-09" db="EMBL/GenBank/DDBJ databases">
        <title>Rethinking Asexuality: The Enigmatic Case of Functional Sexual Genes in Lepraria (Stereocaulaceae).</title>
        <authorList>
            <person name="Doellman M."/>
            <person name="Sun Y."/>
            <person name="Barcenas-Pena A."/>
            <person name="Lumbsch H.T."/>
            <person name="Grewe F."/>
        </authorList>
    </citation>
    <scope>NUCLEOTIDE SEQUENCE [LARGE SCALE GENOMIC DNA]</scope>
    <source>
        <strain evidence="2 3">Mercado 3170</strain>
    </source>
</reference>
<dbReference type="Proteomes" id="UP001590950">
    <property type="component" value="Unassembled WGS sequence"/>
</dbReference>
<gene>
    <name evidence="2" type="ORF">N7G274_004955</name>
</gene>
<protein>
    <submittedName>
        <fullName evidence="2">Uncharacterized protein</fullName>
    </submittedName>
</protein>
<evidence type="ECO:0000256" key="1">
    <source>
        <dbReference type="SAM" id="MobiDB-lite"/>
    </source>
</evidence>
<name>A0ABR4A9S3_9LECA</name>
<organism evidence="2 3">
    <name type="scientific">Stereocaulon virgatum</name>
    <dbReference type="NCBI Taxonomy" id="373712"/>
    <lineage>
        <taxon>Eukaryota</taxon>
        <taxon>Fungi</taxon>
        <taxon>Dikarya</taxon>
        <taxon>Ascomycota</taxon>
        <taxon>Pezizomycotina</taxon>
        <taxon>Lecanoromycetes</taxon>
        <taxon>OSLEUM clade</taxon>
        <taxon>Lecanoromycetidae</taxon>
        <taxon>Lecanorales</taxon>
        <taxon>Lecanorineae</taxon>
        <taxon>Stereocaulaceae</taxon>
        <taxon>Stereocaulon</taxon>
    </lineage>
</organism>
<evidence type="ECO:0000313" key="2">
    <source>
        <dbReference type="EMBL" id="KAL2042463.1"/>
    </source>
</evidence>
<proteinExistence type="predicted"/>
<sequence length="112" mass="12526">MCAHYNLISKKWDLRSLHKQFMHQQAYKSCIYNDGSRTTISSLLHDGIAAIPCQPRTIITKSLEIPTIHFLPALMSAKLGYVDLPYARTTYAFPSPPVRSKTRVDSGDSSVG</sequence>
<feature type="region of interest" description="Disordered" evidence="1">
    <location>
        <begin position="93"/>
        <end position="112"/>
    </location>
</feature>
<keyword evidence="3" id="KW-1185">Reference proteome</keyword>
<evidence type="ECO:0000313" key="3">
    <source>
        <dbReference type="Proteomes" id="UP001590950"/>
    </source>
</evidence>
<dbReference type="EMBL" id="JBEFKJ010000014">
    <property type="protein sequence ID" value="KAL2042463.1"/>
    <property type="molecule type" value="Genomic_DNA"/>
</dbReference>
<accession>A0ABR4A9S3</accession>